<feature type="transmembrane region" description="Helical" evidence="1">
    <location>
        <begin position="112"/>
        <end position="133"/>
    </location>
</feature>
<feature type="transmembrane region" description="Helical" evidence="1">
    <location>
        <begin position="57"/>
        <end position="75"/>
    </location>
</feature>
<keyword evidence="1" id="KW-0812">Transmembrane</keyword>
<keyword evidence="1" id="KW-1133">Transmembrane helix</keyword>
<dbReference type="Proteomes" id="UP000692954">
    <property type="component" value="Unassembled WGS sequence"/>
</dbReference>
<dbReference type="PANTHER" id="PTHR11319:SF35">
    <property type="entry name" value="OUTER MEMBRANE PROTEIN PMPC-RELATED"/>
    <property type="match status" value="1"/>
</dbReference>
<keyword evidence="3" id="KW-1185">Reference proteome</keyword>
<proteinExistence type="predicted"/>
<gene>
    <name evidence="2" type="ORF">PSON_ATCC_30995.1.T0670095</name>
</gene>
<feature type="transmembrane region" description="Helical" evidence="1">
    <location>
        <begin position="81"/>
        <end position="100"/>
    </location>
</feature>
<keyword evidence="1" id="KW-0472">Membrane</keyword>
<evidence type="ECO:0000313" key="3">
    <source>
        <dbReference type="Proteomes" id="UP000692954"/>
    </source>
</evidence>
<evidence type="ECO:0000256" key="1">
    <source>
        <dbReference type="SAM" id="Phobius"/>
    </source>
</evidence>
<evidence type="ECO:0008006" key="4">
    <source>
        <dbReference type="Google" id="ProtNLM"/>
    </source>
</evidence>
<comment type="caution">
    <text evidence="2">The sequence shown here is derived from an EMBL/GenBank/DDBJ whole genome shotgun (WGS) entry which is preliminary data.</text>
</comment>
<feature type="transmembrane region" description="Helical" evidence="1">
    <location>
        <begin position="139"/>
        <end position="163"/>
    </location>
</feature>
<dbReference type="AlphaFoldDB" id="A0A8S1NYI8"/>
<dbReference type="EMBL" id="CAJJDN010000067">
    <property type="protein sequence ID" value="CAD8096840.1"/>
    <property type="molecule type" value="Genomic_DNA"/>
</dbReference>
<feature type="transmembrane region" description="Helical" evidence="1">
    <location>
        <begin position="6"/>
        <end position="30"/>
    </location>
</feature>
<sequence length="277" mass="33012">MHLKWVLSFCIPFLSLFGILIPLLMFFSLFKIRNKLIYKRGKSLLGFLYYEYKPNAYFWEIVKIITKELFILALIYYEDSIIIKGSLIQIILLCYWSLNLKYQPFISTRLNLLDYQTTIICEVSILIGIALNIGQDQEFFNISVIFFFALLLINIFMLSKLLLYIFNAYMNEMENTVDLIKSTIQQNLPEKLRRNYYCLRILKTKFESRQRAKKNFLKLKLAYKKYLAKKKSSPLVILYNTINSQQISQRINTLTERENQLSQQNLISQVKSQIQRY</sequence>
<name>A0A8S1NYI8_9CILI</name>
<reference evidence="2" key="1">
    <citation type="submission" date="2021-01" db="EMBL/GenBank/DDBJ databases">
        <authorList>
            <consortium name="Genoscope - CEA"/>
            <person name="William W."/>
        </authorList>
    </citation>
    <scope>NUCLEOTIDE SEQUENCE</scope>
</reference>
<evidence type="ECO:0000313" key="2">
    <source>
        <dbReference type="EMBL" id="CAD8096840.1"/>
    </source>
</evidence>
<dbReference type="PANTHER" id="PTHR11319">
    <property type="entry name" value="G PROTEIN-COUPLED RECEPTOR-RELATED"/>
    <property type="match status" value="1"/>
</dbReference>
<accession>A0A8S1NYI8</accession>
<protein>
    <recommendedName>
        <fullName evidence="4">Transmembrane protein</fullName>
    </recommendedName>
</protein>
<organism evidence="2 3">
    <name type="scientific">Paramecium sonneborni</name>
    <dbReference type="NCBI Taxonomy" id="65129"/>
    <lineage>
        <taxon>Eukaryota</taxon>
        <taxon>Sar</taxon>
        <taxon>Alveolata</taxon>
        <taxon>Ciliophora</taxon>
        <taxon>Intramacronucleata</taxon>
        <taxon>Oligohymenophorea</taxon>
        <taxon>Peniculida</taxon>
        <taxon>Parameciidae</taxon>
        <taxon>Paramecium</taxon>
    </lineage>
</organism>